<proteinExistence type="predicted"/>
<keyword evidence="1" id="KW-0732">Signal</keyword>
<dbReference type="Gene3D" id="2.40.160.20">
    <property type="match status" value="1"/>
</dbReference>
<evidence type="ECO:0000313" key="3">
    <source>
        <dbReference type="EMBL" id="QLG46782.1"/>
    </source>
</evidence>
<dbReference type="InterPro" id="IPR011250">
    <property type="entry name" value="OMP/PagP_B-barrel"/>
</dbReference>
<reference evidence="3 4" key="1">
    <citation type="journal article" date="2006" name="Int. J. Syst. Evol. Microbiol.">
        <title>Costertonia aggregata gen. nov., sp. nov., a mesophilic marine bacterium of the family Flavobacteriaceae, isolated from a mature biofilm.</title>
        <authorList>
            <person name="Kwon K.K."/>
            <person name="Lee Y.K."/>
            <person name="Lee H.K."/>
        </authorList>
    </citation>
    <scope>NUCLEOTIDE SEQUENCE [LARGE SCALE GENOMIC DNA]</scope>
    <source>
        <strain evidence="3 4">KCCM 42265</strain>
    </source>
</reference>
<evidence type="ECO:0000256" key="1">
    <source>
        <dbReference type="ARBA" id="ARBA00022729"/>
    </source>
</evidence>
<protein>
    <submittedName>
        <fullName evidence="3">Porin family protein</fullName>
    </submittedName>
</protein>
<dbReference type="AlphaFoldDB" id="A0A7H9ATW1"/>
<dbReference type="Pfam" id="PF13505">
    <property type="entry name" value="OMP_b-brl"/>
    <property type="match status" value="1"/>
</dbReference>
<dbReference type="Proteomes" id="UP000509302">
    <property type="component" value="Chromosome"/>
</dbReference>
<dbReference type="SUPFAM" id="SSF56925">
    <property type="entry name" value="OMPA-like"/>
    <property type="match status" value="1"/>
</dbReference>
<dbReference type="InterPro" id="IPR027385">
    <property type="entry name" value="Beta-barrel_OMP"/>
</dbReference>
<sequence length="189" mass="20839">MKLNLLIIAVTLISIKVYSQNSNFSIDLHYPVPIDNNFVGENFNGIVGLGADYHFLEFDPAKVGISLNGGLLTDNNQSGPGNSTLVILQPRAVAELDLTSNGKIRPYIGIGYSFLFFKADGLDSNQEGVSRISDTESGLNINGGVSFNFTDRFFIKVQYDYIYLSPGEAQDIKFNTRVNIFKAGFGFRF</sequence>
<accession>A0A7H9ATW1</accession>
<keyword evidence="4" id="KW-1185">Reference proteome</keyword>
<evidence type="ECO:0000259" key="2">
    <source>
        <dbReference type="Pfam" id="PF13505"/>
    </source>
</evidence>
<organism evidence="3 4">
    <name type="scientific">Costertonia aggregata</name>
    <dbReference type="NCBI Taxonomy" id="343403"/>
    <lineage>
        <taxon>Bacteria</taxon>
        <taxon>Pseudomonadati</taxon>
        <taxon>Bacteroidota</taxon>
        <taxon>Flavobacteriia</taxon>
        <taxon>Flavobacteriales</taxon>
        <taxon>Flavobacteriaceae</taxon>
        <taxon>Costertonia</taxon>
    </lineage>
</organism>
<dbReference type="KEGG" id="cagg:HYG79_15965"/>
<feature type="domain" description="Outer membrane protein beta-barrel" evidence="2">
    <location>
        <begin position="7"/>
        <end position="189"/>
    </location>
</feature>
<name>A0A7H9ATW1_9FLAO</name>
<gene>
    <name evidence="3" type="ORF">HYG79_15965</name>
</gene>
<dbReference type="RefSeq" id="WP_179243061.1">
    <property type="nucleotide sequence ID" value="NZ_CP058595.1"/>
</dbReference>
<dbReference type="EMBL" id="CP058595">
    <property type="protein sequence ID" value="QLG46782.1"/>
    <property type="molecule type" value="Genomic_DNA"/>
</dbReference>
<evidence type="ECO:0000313" key="4">
    <source>
        <dbReference type="Proteomes" id="UP000509302"/>
    </source>
</evidence>